<keyword evidence="7" id="KW-0539">Nucleus</keyword>
<evidence type="ECO:0000256" key="5">
    <source>
        <dbReference type="ARBA" id="ARBA00022990"/>
    </source>
</evidence>
<keyword evidence="6" id="KW-0175">Coiled coil</keyword>
<dbReference type="InterPro" id="IPR028364">
    <property type="entry name" value="Ribosomal_uL1/biogenesis"/>
</dbReference>
<keyword evidence="5" id="KW-0007">Acetylation</keyword>
<feature type="compositionally biased region" description="Acidic residues" evidence="11">
    <location>
        <begin position="267"/>
        <end position="277"/>
    </location>
</feature>
<reference evidence="12 13" key="1">
    <citation type="submission" date="2016-06" db="EMBL/GenBank/DDBJ databases">
        <title>Evolution of pathogenesis and genome organization in the Tremellales.</title>
        <authorList>
            <person name="Cuomo C."/>
            <person name="Litvintseva A."/>
            <person name="Heitman J."/>
            <person name="Chen Y."/>
            <person name="Sun S."/>
            <person name="Springer D."/>
            <person name="Dromer F."/>
            <person name="Young S."/>
            <person name="Zeng Q."/>
            <person name="Chapman S."/>
            <person name="Gujja S."/>
            <person name="Saif S."/>
            <person name="Birren B."/>
        </authorList>
    </citation>
    <scope>NUCLEOTIDE SEQUENCE [LARGE SCALE GENOMIC DNA]</scope>
    <source>
        <strain evidence="12 13">ATCC 28783</strain>
    </source>
</reference>
<evidence type="ECO:0000256" key="6">
    <source>
        <dbReference type="ARBA" id="ARBA00023054"/>
    </source>
</evidence>
<comment type="subcellular location">
    <subcellularLocation>
        <location evidence="1">Nucleus</location>
        <location evidence="1">Nucleolus</location>
    </subcellularLocation>
</comment>
<organism evidence="12 13">
    <name type="scientific">Tremella mesenterica</name>
    <name type="common">Jelly fungus</name>
    <dbReference type="NCBI Taxonomy" id="5217"/>
    <lineage>
        <taxon>Eukaryota</taxon>
        <taxon>Fungi</taxon>
        <taxon>Dikarya</taxon>
        <taxon>Basidiomycota</taxon>
        <taxon>Agaricomycotina</taxon>
        <taxon>Tremellomycetes</taxon>
        <taxon>Tremellales</taxon>
        <taxon>Tremellaceae</taxon>
        <taxon>Tremella</taxon>
    </lineage>
</organism>
<dbReference type="Proteomes" id="UP000289152">
    <property type="component" value="Unassembled WGS sequence"/>
</dbReference>
<evidence type="ECO:0000256" key="7">
    <source>
        <dbReference type="ARBA" id="ARBA00023242"/>
    </source>
</evidence>
<dbReference type="AlphaFoldDB" id="A0A4Q1BNZ9"/>
<evidence type="ECO:0000256" key="10">
    <source>
        <dbReference type="ARBA" id="ARBA00070787"/>
    </source>
</evidence>
<evidence type="ECO:0000256" key="8">
    <source>
        <dbReference type="ARBA" id="ARBA00054167"/>
    </source>
</evidence>
<dbReference type="STRING" id="5217.A0A4Q1BNZ9"/>
<keyword evidence="13" id="KW-1185">Reference proteome</keyword>
<evidence type="ECO:0000256" key="4">
    <source>
        <dbReference type="ARBA" id="ARBA00022843"/>
    </source>
</evidence>
<comment type="similarity">
    <text evidence="9">Belongs to the universal ribosomal protein uL1 family. Highly divergent.</text>
</comment>
<evidence type="ECO:0000256" key="11">
    <source>
        <dbReference type="SAM" id="MobiDB-lite"/>
    </source>
</evidence>
<proteinExistence type="inferred from homology"/>
<dbReference type="VEuPathDB" id="FungiDB:TREMEDRAFT_39479"/>
<accession>A0A4Q1BNZ9</accession>
<dbReference type="Gene3D" id="3.40.50.790">
    <property type="match status" value="1"/>
</dbReference>
<feature type="region of interest" description="Disordered" evidence="11">
    <location>
        <begin position="264"/>
        <end position="346"/>
    </location>
</feature>
<keyword evidence="2" id="KW-1017">Isopeptide bond</keyword>
<dbReference type="CDD" id="cd00403">
    <property type="entry name" value="Ribosomal_L1"/>
    <property type="match status" value="1"/>
</dbReference>
<dbReference type="InterPro" id="IPR023674">
    <property type="entry name" value="Ribosomal_uL1-like"/>
</dbReference>
<dbReference type="InParanoid" id="A0A4Q1BNZ9"/>
<dbReference type="FunCoup" id="A0A4Q1BNZ9">
    <property type="interactions" value="532"/>
</dbReference>
<dbReference type="InterPro" id="IPR016095">
    <property type="entry name" value="Ribosomal_uL1_3-a/b-sand"/>
</dbReference>
<sequence length="346" mass="38110">MAPSATPAPSTPAPLPANFSKVQAKKAVDALLNHHEKVAAEKEKTELVPREEHVWLVVNTKRGSTRKRLMPVRVQLPHPPLPPPPASSVCLISKSPQRTYKDLLSDNKIKFINRVVGVEKLKGKFKPFEPRRQLLKEHDMFLCDEAVLDMMPGLLGKMFFQAKKQPIPVNMKRKDLRTELARAISSTYFHPTTGTSTSTRIATPGVTSASQTLENLLEAIPRVVGLIPDAWDNVLSIGIKTSESVLLPVWNAKLDERFKNGKKEEGDVAMEESDIELESEKVNTKGSSKLTLEKGADKVNLKEDKKGKDKKGKDKKSKADKLTGKGEGKKVSSGTKKSKTSAIGVL</sequence>
<evidence type="ECO:0000256" key="3">
    <source>
        <dbReference type="ARBA" id="ARBA00022553"/>
    </source>
</evidence>
<comment type="caution">
    <text evidence="12">The sequence shown here is derived from an EMBL/GenBank/DDBJ whole genome shotgun (WGS) entry which is preliminary data.</text>
</comment>
<evidence type="ECO:0000256" key="2">
    <source>
        <dbReference type="ARBA" id="ARBA00022499"/>
    </source>
</evidence>
<feature type="compositionally biased region" description="Basic and acidic residues" evidence="11">
    <location>
        <begin position="291"/>
        <end position="307"/>
    </location>
</feature>
<evidence type="ECO:0000256" key="9">
    <source>
        <dbReference type="ARBA" id="ARBA00061550"/>
    </source>
</evidence>
<gene>
    <name evidence="12" type="ORF">M231_03117</name>
</gene>
<name>A0A4Q1BNZ9_TREME</name>
<comment type="function">
    <text evidence="8">Regulates cellular senescence through inhibition of PTEN translation. Acts as a pro-apoptotic regulator in response to DNA damage.</text>
</comment>
<protein>
    <recommendedName>
        <fullName evidence="10">Ribosomal L1 domain-containing protein 1</fullName>
    </recommendedName>
</protein>
<keyword evidence="4" id="KW-0832">Ubl conjugation</keyword>
<dbReference type="GO" id="GO:0005730">
    <property type="term" value="C:nucleolus"/>
    <property type="evidence" value="ECO:0007669"/>
    <property type="project" value="UniProtKB-SubCell"/>
</dbReference>
<dbReference type="EMBL" id="SDIL01000029">
    <property type="protein sequence ID" value="RXK39615.1"/>
    <property type="molecule type" value="Genomic_DNA"/>
</dbReference>
<dbReference type="FunFam" id="3.40.50.790:FF:000004">
    <property type="entry name" value="Ribosomal L1 domain-containing 1-like 1"/>
    <property type="match status" value="1"/>
</dbReference>
<dbReference type="OrthoDB" id="10251727at2759"/>
<dbReference type="Pfam" id="PF00687">
    <property type="entry name" value="Ribosomal_L1"/>
    <property type="match status" value="1"/>
</dbReference>
<dbReference type="SUPFAM" id="SSF56808">
    <property type="entry name" value="Ribosomal protein L1"/>
    <property type="match status" value="1"/>
</dbReference>
<evidence type="ECO:0000313" key="13">
    <source>
        <dbReference type="Proteomes" id="UP000289152"/>
    </source>
</evidence>
<evidence type="ECO:0000256" key="1">
    <source>
        <dbReference type="ARBA" id="ARBA00004604"/>
    </source>
</evidence>
<keyword evidence="3" id="KW-0597">Phosphoprotein</keyword>
<evidence type="ECO:0000313" key="12">
    <source>
        <dbReference type="EMBL" id="RXK39615.1"/>
    </source>
</evidence>
<feature type="compositionally biased region" description="Basic and acidic residues" evidence="11">
    <location>
        <begin position="317"/>
        <end position="330"/>
    </location>
</feature>